<evidence type="ECO:0000313" key="2">
    <source>
        <dbReference type="EMBL" id="PVZ66291.1"/>
    </source>
</evidence>
<evidence type="ECO:0000259" key="1">
    <source>
        <dbReference type="Pfam" id="PF01609"/>
    </source>
</evidence>
<organism evidence="2 3">
    <name type="scientific">Pelagibaculum spongiae</name>
    <dbReference type="NCBI Taxonomy" id="2080658"/>
    <lineage>
        <taxon>Bacteria</taxon>
        <taxon>Pseudomonadati</taxon>
        <taxon>Pseudomonadota</taxon>
        <taxon>Gammaproteobacteria</taxon>
        <taxon>Oceanospirillales</taxon>
        <taxon>Pelagibaculum</taxon>
    </lineage>
</organism>
<proteinExistence type="predicted"/>
<dbReference type="AlphaFoldDB" id="A0A2V1GQN7"/>
<dbReference type="GO" id="GO:0006313">
    <property type="term" value="P:DNA transposition"/>
    <property type="evidence" value="ECO:0007669"/>
    <property type="project" value="InterPro"/>
</dbReference>
<dbReference type="EMBL" id="QDDL01000008">
    <property type="protein sequence ID" value="PVZ66291.1"/>
    <property type="molecule type" value="Genomic_DNA"/>
</dbReference>
<dbReference type="InterPro" id="IPR051698">
    <property type="entry name" value="Transposase_11-like"/>
</dbReference>
<dbReference type="PANTHER" id="PTHR30298:SF0">
    <property type="entry name" value="PROTEIN YBFL-RELATED"/>
    <property type="match status" value="1"/>
</dbReference>
<evidence type="ECO:0000313" key="3">
    <source>
        <dbReference type="Proteomes" id="UP000244906"/>
    </source>
</evidence>
<name>A0A2V1GQN7_9GAMM</name>
<dbReference type="InterPro" id="IPR002559">
    <property type="entry name" value="Transposase_11"/>
</dbReference>
<dbReference type="GO" id="GO:0003677">
    <property type="term" value="F:DNA binding"/>
    <property type="evidence" value="ECO:0007669"/>
    <property type="project" value="InterPro"/>
</dbReference>
<comment type="caution">
    <text evidence="2">The sequence shown here is derived from an EMBL/GenBank/DDBJ whole genome shotgun (WGS) entry which is preliminary data.</text>
</comment>
<reference evidence="2 3" key="1">
    <citation type="submission" date="2018-04" db="EMBL/GenBank/DDBJ databases">
        <title>Thalassorhabdus spongiae gen. nov., sp. nov., isolated from a marine sponge in South-West Iceland.</title>
        <authorList>
            <person name="Knobloch S."/>
            <person name="Daussin A."/>
            <person name="Johannsson R."/>
            <person name="Marteinsson V.T."/>
        </authorList>
    </citation>
    <scope>NUCLEOTIDE SEQUENCE [LARGE SCALE GENOMIC DNA]</scope>
    <source>
        <strain evidence="2 3">Hp12</strain>
    </source>
</reference>
<dbReference type="GO" id="GO:0004803">
    <property type="term" value="F:transposase activity"/>
    <property type="evidence" value="ECO:0007669"/>
    <property type="project" value="InterPro"/>
</dbReference>
<sequence length="77" mass="9144">MCSSNQLSAKEILSAACQHWQVEIMHWTLDMYFREDEQRARKNHSAANMTIMRQVSINLLKHDKTPRLSMKRKRLVT</sequence>
<feature type="domain" description="Transposase IS4-like" evidence="1">
    <location>
        <begin position="4"/>
        <end position="59"/>
    </location>
</feature>
<dbReference type="PANTHER" id="PTHR30298">
    <property type="entry name" value="H REPEAT-ASSOCIATED PREDICTED TRANSPOSASE"/>
    <property type="match status" value="1"/>
</dbReference>
<dbReference type="Pfam" id="PF01609">
    <property type="entry name" value="DDE_Tnp_1"/>
    <property type="match status" value="1"/>
</dbReference>
<protein>
    <recommendedName>
        <fullName evidence="1">Transposase IS4-like domain-containing protein</fullName>
    </recommendedName>
</protein>
<gene>
    <name evidence="2" type="ORF">DC094_16445</name>
</gene>
<accession>A0A2V1GQN7</accession>
<keyword evidence="3" id="KW-1185">Reference proteome</keyword>
<dbReference type="Proteomes" id="UP000244906">
    <property type="component" value="Unassembled WGS sequence"/>
</dbReference>